<feature type="binding site" evidence="6">
    <location>
        <position position="155"/>
    </location>
    <ligand>
        <name>S-adenosyl-L-methionine</name>
        <dbReference type="ChEBI" id="CHEBI:59789"/>
    </ligand>
</feature>
<proteinExistence type="inferred from homology"/>
<dbReference type="InterPro" id="IPR001678">
    <property type="entry name" value="MeTrfase_RsmB-F_NOP2_dom"/>
</dbReference>
<evidence type="ECO:0000256" key="5">
    <source>
        <dbReference type="ARBA" id="ARBA00022884"/>
    </source>
</evidence>
<dbReference type="AlphaFoldDB" id="A0A5C5WF87"/>
<keyword evidence="9" id="KW-1185">Reference proteome</keyword>
<keyword evidence="1" id="KW-0963">Cytoplasm</keyword>
<dbReference type="PROSITE" id="PS51686">
    <property type="entry name" value="SAM_MT_RSMB_NOP"/>
    <property type="match status" value="1"/>
</dbReference>
<sequence length="328" mass="35443">MECARYLEPPAETVTDDSPGLPTEFVERLRAIFGNEADAVLATFGSDRRPGVWANPLRTQQPIGTLLAGLGVVSEACPWLTTAATIAPEAKPLVTNSAEVAAGALYVQNLSSMLAPWVLAPQPGESVLDLAAAPGGKTLHLAARMLCEGELAAVEPVRPRRFKLSANLERCGADGFVRVYPHDGREVGRKTPARFDAVLLDAPCSSEARFDPRNPATFAYWGPRKLAESARKQKSLLRSALDATKPGGRVLYCTCSFAPEENELVVAHTLRRMGAAIELTPLELPVATARPGLHNWRGKSLPSDLTRTLRVLPDRQLAGFYLALFAKR</sequence>
<dbReference type="OrthoDB" id="9810297at2"/>
<dbReference type="Proteomes" id="UP000318995">
    <property type="component" value="Unassembled WGS sequence"/>
</dbReference>
<dbReference type="EC" id="2.1.1.178" evidence="8"/>
<keyword evidence="2 6" id="KW-0489">Methyltransferase</keyword>
<evidence type="ECO:0000313" key="8">
    <source>
        <dbReference type="EMBL" id="TWT48432.1"/>
    </source>
</evidence>
<comment type="caution">
    <text evidence="8">The sequence shown here is derived from an EMBL/GenBank/DDBJ whole genome shotgun (WGS) entry which is preliminary data.</text>
</comment>
<feature type="domain" description="SAM-dependent MTase RsmB/NOP-type" evidence="7">
    <location>
        <begin position="40"/>
        <end position="328"/>
    </location>
</feature>
<evidence type="ECO:0000256" key="3">
    <source>
        <dbReference type="ARBA" id="ARBA00022679"/>
    </source>
</evidence>
<evidence type="ECO:0000256" key="1">
    <source>
        <dbReference type="ARBA" id="ARBA00022490"/>
    </source>
</evidence>
<dbReference type="GO" id="GO:0003723">
    <property type="term" value="F:RNA binding"/>
    <property type="evidence" value="ECO:0007669"/>
    <property type="project" value="UniProtKB-UniRule"/>
</dbReference>
<organism evidence="8 9">
    <name type="scientific">Botrimarina hoheduenensis</name>
    <dbReference type="NCBI Taxonomy" id="2528000"/>
    <lineage>
        <taxon>Bacteria</taxon>
        <taxon>Pseudomonadati</taxon>
        <taxon>Planctomycetota</taxon>
        <taxon>Planctomycetia</taxon>
        <taxon>Pirellulales</taxon>
        <taxon>Lacipirellulaceae</taxon>
        <taxon>Botrimarina</taxon>
    </lineage>
</organism>
<dbReference type="PRINTS" id="PR02008">
    <property type="entry name" value="RCMTFAMILY"/>
</dbReference>
<keyword evidence="5 6" id="KW-0694">RNA-binding</keyword>
<keyword evidence="4 6" id="KW-0949">S-adenosyl-L-methionine</keyword>
<dbReference type="InterPro" id="IPR049560">
    <property type="entry name" value="MeTrfase_RsmB-F_NOP2_cat"/>
</dbReference>
<dbReference type="SUPFAM" id="SSF53335">
    <property type="entry name" value="S-adenosyl-L-methionine-dependent methyltransferases"/>
    <property type="match status" value="1"/>
</dbReference>
<evidence type="ECO:0000256" key="6">
    <source>
        <dbReference type="PROSITE-ProRule" id="PRU01023"/>
    </source>
</evidence>
<comment type="similarity">
    <text evidence="6">Belongs to the class I-like SAM-binding methyltransferase superfamily. RsmB/NOP family.</text>
</comment>
<reference evidence="8 9" key="1">
    <citation type="submission" date="2019-02" db="EMBL/GenBank/DDBJ databases">
        <title>Deep-cultivation of Planctomycetes and their phenomic and genomic characterization uncovers novel biology.</title>
        <authorList>
            <person name="Wiegand S."/>
            <person name="Jogler M."/>
            <person name="Boedeker C."/>
            <person name="Pinto D."/>
            <person name="Vollmers J."/>
            <person name="Rivas-Marin E."/>
            <person name="Kohn T."/>
            <person name="Peeters S.H."/>
            <person name="Heuer A."/>
            <person name="Rast P."/>
            <person name="Oberbeckmann S."/>
            <person name="Bunk B."/>
            <person name="Jeske O."/>
            <person name="Meyerdierks A."/>
            <person name="Storesund J.E."/>
            <person name="Kallscheuer N."/>
            <person name="Luecker S."/>
            <person name="Lage O.M."/>
            <person name="Pohl T."/>
            <person name="Merkel B.J."/>
            <person name="Hornburger P."/>
            <person name="Mueller R.-W."/>
            <person name="Bruemmer F."/>
            <person name="Labrenz M."/>
            <person name="Spormann A.M."/>
            <person name="Op Den Camp H."/>
            <person name="Overmann J."/>
            <person name="Amann R."/>
            <person name="Jetten M.S.M."/>
            <person name="Mascher T."/>
            <person name="Medema M.H."/>
            <person name="Devos D.P."/>
            <person name="Kaster A.-K."/>
            <person name="Ovreas L."/>
            <person name="Rohde M."/>
            <person name="Galperin M.Y."/>
            <person name="Jogler C."/>
        </authorList>
    </citation>
    <scope>NUCLEOTIDE SEQUENCE [LARGE SCALE GENOMIC DNA]</scope>
    <source>
        <strain evidence="8 9">Pla111</strain>
    </source>
</reference>
<dbReference type="InterPro" id="IPR029063">
    <property type="entry name" value="SAM-dependent_MTases_sf"/>
</dbReference>
<evidence type="ECO:0000259" key="7">
    <source>
        <dbReference type="PROSITE" id="PS51686"/>
    </source>
</evidence>
<protein>
    <submittedName>
        <fullName evidence="8">Ribosomal RNA small subunit methyltransferase F</fullName>
        <ecNumber evidence="8">2.1.1.178</ecNumber>
    </submittedName>
</protein>
<dbReference type="CDD" id="cd02440">
    <property type="entry name" value="AdoMet_MTases"/>
    <property type="match status" value="1"/>
</dbReference>
<dbReference type="Pfam" id="PF01189">
    <property type="entry name" value="Methyltr_RsmB-F"/>
    <property type="match status" value="1"/>
</dbReference>
<dbReference type="InterPro" id="IPR023267">
    <property type="entry name" value="RCMT"/>
</dbReference>
<feature type="binding site" evidence="6">
    <location>
        <begin position="131"/>
        <end position="137"/>
    </location>
    <ligand>
        <name>S-adenosyl-L-methionine</name>
        <dbReference type="ChEBI" id="CHEBI:59789"/>
    </ligand>
</feature>
<accession>A0A5C5WF87</accession>
<feature type="active site" description="Nucleophile" evidence="6">
    <location>
        <position position="255"/>
    </location>
</feature>
<feature type="binding site" evidence="6">
    <location>
        <position position="183"/>
    </location>
    <ligand>
        <name>S-adenosyl-L-methionine</name>
        <dbReference type="ChEBI" id="CHEBI:59789"/>
    </ligand>
</feature>
<dbReference type="Pfam" id="PF17125">
    <property type="entry name" value="Methyltr_RsmF_N"/>
    <property type="match status" value="1"/>
</dbReference>
<dbReference type="Gene3D" id="3.40.50.150">
    <property type="entry name" value="Vaccinia Virus protein VP39"/>
    <property type="match status" value="1"/>
</dbReference>
<dbReference type="GO" id="GO:0001510">
    <property type="term" value="P:RNA methylation"/>
    <property type="evidence" value="ECO:0007669"/>
    <property type="project" value="InterPro"/>
</dbReference>
<keyword evidence="3 6" id="KW-0808">Transferase</keyword>
<dbReference type="InterPro" id="IPR031341">
    <property type="entry name" value="Methyltr_RsmF_N"/>
</dbReference>
<dbReference type="GO" id="GO:0008173">
    <property type="term" value="F:RNA methyltransferase activity"/>
    <property type="evidence" value="ECO:0007669"/>
    <property type="project" value="InterPro"/>
</dbReference>
<dbReference type="EMBL" id="SJPH01000001">
    <property type="protein sequence ID" value="TWT48432.1"/>
    <property type="molecule type" value="Genomic_DNA"/>
</dbReference>
<feature type="binding site" evidence="6">
    <location>
        <position position="201"/>
    </location>
    <ligand>
        <name>S-adenosyl-L-methionine</name>
        <dbReference type="ChEBI" id="CHEBI:59789"/>
    </ligand>
</feature>
<evidence type="ECO:0000313" key="9">
    <source>
        <dbReference type="Proteomes" id="UP000318995"/>
    </source>
</evidence>
<name>A0A5C5WF87_9BACT</name>
<dbReference type="Gene3D" id="3.30.70.1170">
    <property type="entry name" value="Sun protein, domain 3"/>
    <property type="match status" value="1"/>
</dbReference>
<dbReference type="PANTHER" id="PTHR22807:SF61">
    <property type="entry name" value="NOL1_NOP2_SUN FAMILY PROTEIN _ ANTITERMINATION NUSB DOMAIN-CONTAINING PROTEIN"/>
    <property type="match status" value="1"/>
</dbReference>
<dbReference type="PANTHER" id="PTHR22807">
    <property type="entry name" value="NOP2 YEAST -RELATED NOL1/NOP2/FMU SUN DOMAIN-CONTAINING"/>
    <property type="match status" value="1"/>
</dbReference>
<evidence type="ECO:0000256" key="4">
    <source>
        <dbReference type="ARBA" id="ARBA00022691"/>
    </source>
</evidence>
<gene>
    <name evidence="8" type="primary">rsmF</name>
    <name evidence="8" type="ORF">Pla111_02000</name>
</gene>
<evidence type="ECO:0000256" key="2">
    <source>
        <dbReference type="ARBA" id="ARBA00022603"/>
    </source>
</evidence>